<reference evidence="2 3" key="1">
    <citation type="submission" date="2016-10" db="EMBL/GenBank/DDBJ databases">
        <authorList>
            <person name="de Groot N.N."/>
        </authorList>
    </citation>
    <scope>NUCLEOTIDE SEQUENCE [LARGE SCALE GENOMIC DNA]</scope>
    <source>
        <strain evidence="2 3">MAR_2009_71</strain>
    </source>
</reference>
<evidence type="ECO:0000313" key="2">
    <source>
        <dbReference type="EMBL" id="SEB89778.1"/>
    </source>
</evidence>
<feature type="transmembrane region" description="Helical" evidence="1">
    <location>
        <begin position="34"/>
        <end position="54"/>
    </location>
</feature>
<evidence type="ECO:0000256" key="1">
    <source>
        <dbReference type="SAM" id="Phobius"/>
    </source>
</evidence>
<keyword evidence="1" id="KW-0812">Transmembrane</keyword>
<name>A0A1H4N4K7_9FLAO</name>
<organism evidence="2 3">
    <name type="scientific">Maribacter dokdonensis</name>
    <dbReference type="NCBI Taxonomy" id="320912"/>
    <lineage>
        <taxon>Bacteria</taxon>
        <taxon>Pseudomonadati</taxon>
        <taxon>Bacteroidota</taxon>
        <taxon>Flavobacteriia</taxon>
        <taxon>Flavobacteriales</taxon>
        <taxon>Flavobacteriaceae</taxon>
        <taxon>Maribacter</taxon>
    </lineage>
</organism>
<dbReference type="Proteomes" id="UP000183038">
    <property type="component" value="Unassembled WGS sequence"/>
</dbReference>
<dbReference type="AlphaFoldDB" id="A0A1H4N4K7"/>
<feature type="transmembrane region" description="Helical" evidence="1">
    <location>
        <begin position="74"/>
        <end position="95"/>
    </location>
</feature>
<sequence>MNKPTIVCISIAILLTLILFIYKRRFHTKYLKLLFRCFSTFLLLYLLIQFLVFIRWEYFVPSNTSNDTARNFAFLTGAVFSFTISFVILLIDFLIKLLRNKKT</sequence>
<evidence type="ECO:0000313" key="3">
    <source>
        <dbReference type="Proteomes" id="UP000183038"/>
    </source>
</evidence>
<accession>A0A1H4N4K7</accession>
<dbReference type="EMBL" id="FNTB01000001">
    <property type="protein sequence ID" value="SEB89778.1"/>
    <property type="molecule type" value="Genomic_DNA"/>
</dbReference>
<feature type="transmembrane region" description="Helical" evidence="1">
    <location>
        <begin position="6"/>
        <end position="22"/>
    </location>
</feature>
<proteinExistence type="predicted"/>
<keyword evidence="1" id="KW-1133">Transmembrane helix</keyword>
<gene>
    <name evidence="2" type="ORF">SAMN05192540_1835</name>
</gene>
<keyword evidence="1" id="KW-0472">Membrane</keyword>
<protein>
    <submittedName>
        <fullName evidence="2">Uncharacterized protein</fullName>
    </submittedName>
</protein>